<feature type="compositionally biased region" description="Basic and acidic residues" evidence="1">
    <location>
        <begin position="1"/>
        <end position="16"/>
    </location>
</feature>
<feature type="region of interest" description="Disordered" evidence="1">
    <location>
        <begin position="1"/>
        <end position="82"/>
    </location>
</feature>
<evidence type="ECO:0000313" key="2">
    <source>
        <dbReference type="EMBL" id="KAL1838985.1"/>
    </source>
</evidence>
<name>A0ABR3VB06_HUMIN</name>
<dbReference type="EMBL" id="JAZGSY010000181">
    <property type="protein sequence ID" value="KAL1838985.1"/>
    <property type="molecule type" value="Genomic_DNA"/>
</dbReference>
<organism evidence="2 3">
    <name type="scientific">Humicola insolens</name>
    <name type="common">Soft-rot fungus</name>
    <dbReference type="NCBI Taxonomy" id="85995"/>
    <lineage>
        <taxon>Eukaryota</taxon>
        <taxon>Fungi</taxon>
        <taxon>Dikarya</taxon>
        <taxon>Ascomycota</taxon>
        <taxon>Pezizomycotina</taxon>
        <taxon>Sordariomycetes</taxon>
        <taxon>Sordariomycetidae</taxon>
        <taxon>Sordariales</taxon>
        <taxon>Chaetomiaceae</taxon>
        <taxon>Mycothermus</taxon>
    </lineage>
</organism>
<reference evidence="2 3" key="1">
    <citation type="journal article" date="2024" name="Commun. Biol.">
        <title>Comparative genomic analysis of thermophilic fungi reveals convergent evolutionary adaptations and gene losses.</title>
        <authorList>
            <person name="Steindorff A.S."/>
            <person name="Aguilar-Pontes M.V."/>
            <person name="Robinson A.J."/>
            <person name="Andreopoulos B."/>
            <person name="LaButti K."/>
            <person name="Kuo A."/>
            <person name="Mondo S."/>
            <person name="Riley R."/>
            <person name="Otillar R."/>
            <person name="Haridas S."/>
            <person name="Lipzen A."/>
            <person name="Grimwood J."/>
            <person name="Schmutz J."/>
            <person name="Clum A."/>
            <person name="Reid I.D."/>
            <person name="Moisan M.C."/>
            <person name="Butler G."/>
            <person name="Nguyen T.T.M."/>
            <person name="Dewar K."/>
            <person name="Conant G."/>
            <person name="Drula E."/>
            <person name="Henrissat B."/>
            <person name="Hansel C."/>
            <person name="Singer S."/>
            <person name="Hutchinson M.I."/>
            <person name="de Vries R.P."/>
            <person name="Natvig D.O."/>
            <person name="Powell A.J."/>
            <person name="Tsang A."/>
            <person name="Grigoriev I.V."/>
        </authorList>
    </citation>
    <scope>NUCLEOTIDE SEQUENCE [LARGE SCALE GENOMIC DNA]</scope>
    <source>
        <strain evidence="2 3">CBS 620.91</strain>
    </source>
</reference>
<evidence type="ECO:0000256" key="1">
    <source>
        <dbReference type="SAM" id="MobiDB-lite"/>
    </source>
</evidence>
<gene>
    <name evidence="2" type="ORF">VTJ49DRAFT_1996</name>
</gene>
<dbReference type="Proteomes" id="UP001583172">
    <property type="component" value="Unassembled WGS sequence"/>
</dbReference>
<protein>
    <submittedName>
        <fullName evidence="2">Uncharacterized protein</fullName>
    </submittedName>
</protein>
<proteinExistence type="predicted"/>
<keyword evidence="3" id="KW-1185">Reference proteome</keyword>
<evidence type="ECO:0000313" key="3">
    <source>
        <dbReference type="Proteomes" id="UP001583172"/>
    </source>
</evidence>
<accession>A0ABR3VB06</accession>
<comment type="caution">
    <text evidence="2">The sequence shown here is derived from an EMBL/GenBank/DDBJ whole genome shotgun (WGS) entry which is preliminary data.</text>
</comment>
<sequence>MDNPSADRDYKAELDKLATGTKTPPKNEKNEDTSIANKVSQYVPAVGKLLGGSQMDEPESKESPSTFKPPGPPHRTQNDPQIEDFIRDQHRSEKMVAANEVTDT</sequence>